<dbReference type="InterPro" id="IPR025480">
    <property type="entry name" value="DUF4330"/>
</dbReference>
<dbReference type="AlphaFoldDB" id="A0A4V1FZJ2"/>
<keyword evidence="1" id="KW-0472">Membrane</keyword>
<evidence type="ECO:0000313" key="3">
    <source>
        <dbReference type="Proteomes" id="UP000302218"/>
    </source>
</evidence>
<accession>A0A4V1FZJ2</accession>
<name>A0A4V1FZJ2_9EURY</name>
<dbReference type="Proteomes" id="UP000302218">
    <property type="component" value="Chromosome"/>
</dbReference>
<dbReference type="EMBL" id="CP040330">
    <property type="protein sequence ID" value="QCS42036.1"/>
    <property type="molecule type" value="Genomic_DNA"/>
</dbReference>
<dbReference type="OrthoDB" id="177667at2157"/>
<dbReference type="RefSeq" id="WP_138244533.1">
    <property type="nucleotide sequence ID" value="NZ_CP040330.1"/>
</dbReference>
<keyword evidence="1" id="KW-1133">Transmembrane helix</keyword>
<dbReference type="Pfam" id="PF14221">
    <property type="entry name" value="DUF4330"/>
    <property type="match status" value="1"/>
</dbReference>
<keyword evidence="1" id="KW-0812">Transmembrane</keyword>
<dbReference type="KEGG" id="nvr:FEJ81_06575"/>
<gene>
    <name evidence="2" type="ORF">FEJ81_06575</name>
</gene>
<dbReference type="GeneID" id="40264922"/>
<evidence type="ECO:0000256" key="1">
    <source>
        <dbReference type="SAM" id="Phobius"/>
    </source>
</evidence>
<sequence length="275" mass="28972">MPLIDDEGNLFGVVNVIDALAVCLVVAVLVAGVAVVGALNDGNGTGGPETGDENNTSQQATRYATIDLGTQPDYVAETVAEGDQVAVATEGHNLTLTDVYVSPTNGGDDGHVVVRAEIDGEYPPTDADETAFQFDNSSVRIGSDVAIDTADYELEGTVQRLEEDGTTLRTARTTVRLESNVSATTADAIESGDEYRFAGRTVATVTDVTTTELDNSSAIAVDLEADLVTFDRAGTQTFGGRSLETGSRLTLRTERYDISGDLLRRGPSEPIDETD</sequence>
<feature type="transmembrane region" description="Helical" evidence="1">
    <location>
        <begin position="12"/>
        <end position="39"/>
    </location>
</feature>
<evidence type="ECO:0000313" key="2">
    <source>
        <dbReference type="EMBL" id="QCS42036.1"/>
    </source>
</evidence>
<protein>
    <submittedName>
        <fullName evidence="2">DUF4330 family protein</fullName>
    </submittedName>
</protein>
<proteinExistence type="predicted"/>
<reference evidence="3" key="1">
    <citation type="submission" date="2019-05" db="EMBL/GenBank/DDBJ databases">
        <title>Genome sequence and methylation pattern of the halophilic Archaeon Natrinema versiforme BOL5-4.</title>
        <authorList>
            <person name="DasSarma P."/>
            <person name="Anton B.P."/>
            <person name="DasSarma S.L."/>
            <person name="Martinez F.L."/>
            <person name="Guzman D."/>
            <person name="Roberts R.J."/>
            <person name="DasSarma S."/>
        </authorList>
    </citation>
    <scope>NUCLEOTIDE SEQUENCE [LARGE SCALE GENOMIC DNA]</scope>
    <source>
        <strain evidence="3">BOL5-4</strain>
    </source>
</reference>
<organism evidence="2 3">
    <name type="scientific">Natrinema versiforme</name>
    <dbReference type="NCBI Taxonomy" id="88724"/>
    <lineage>
        <taxon>Archaea</taxon>
        <taxon>Methanobacteriati</taxon>
        <taxon>Methanobacteriota</taxon>
        <taxon>Stenosarchaea group</taxon>
        <taxon>Halobacteria</taxon>
        <taxon>Halobacteriales</taxon>
        <taxon>Natrialbaceae</taxon>
        <taxon>Natrinema</taxon>
    </lineage>
</organism>